<keyword evidence="1" id="KW-0472">Membrane</keyword>
<feature type="transmembrane region" description="Helical" evidence="1">
    <location>
        <begin position="6"/>
        <end position="25"/>
    </location>
</feature>
<evidence type="ECO:0000256" key="1">
    <source>
        <dbReference type="SAM" id="Phobius"/>
    </source>
</evidence>
<reference evidence="3 4" key="1">
    <citation type="journal article" date="2016" name="Nat. Commun.">
        <title>Thousands of microbial genomes shed light on interconnected biogeochemical processes in an aquifer system.</title>
        <authorList>
            <person name="Anantharaman K."/>
            <person name="Brown C.T."/>
            <person name="Hug L.A."/>
            <person name="Sharon I."/>
            <person name="Castelle C.J."/>
            <person name="Probst A.J."/>
            <person name="Thomas B.C."/>
            <person name="Singh A."/>
            <person name="Wilkins M.J."/>
            <person name="Karaoz U."/>
            <person name="Brodie E.L."/>
            <person name="Williams K.H."/>
            <person name="Hubbard S.S."/>
            <person name="Banfield J.F."/>
        </authorList>
    </citation>
    <scope>NUCLEOTIDE SEQUENCE [LARGE SCALE GENOMIC DNA]</scope>
</reference>
<dbReference type="CDD" id="cd16896">
    <property type="entry name" value="LT_Slt70-like"/>
    <property type="match status" value="1"/>
</dbReference>
<dbReference type="Proteomes" id="UP000179243">
    <property type="component" value="Unassembled WGS sequence"/>
</dbReference>
<dbReference type="AlphaFoldDB" id="A0A1F7F8W8"/>
<keyword evidence="1" id="KW-1133">Transmembrane helix</keyword>
<dbReference type="PANTHER" id="PTHR37423">
    <property type="entry name" value="SOLUBLE LYTIC MUREIN TRANSGLYCOSYLASE-RELATED"/>
    <property type="match status" value="1"/>
</dbReference>
<organism evidence="3 4">
    <name type="scientific">Candidatus Raymondbacteria bacterium RIFOXYD12_FULL_49_13</name>
    <dbReference type="NCBI Taxonomy" id="1817890"/>
    <lineage>
        <taxon>Bacteria</taxon>
        <taxon>Raymondiibacteriota</taxon>
    </lineage>
</organism>
<sequence>MAVIRLHGFCLFPVFICIAVSLFLFSCEKKDETPPGLPDQADSVRLSLDNSPDSAVSSSLSDEIFALMGPGKISRYDPIVKKHSRRYGFDWRLISAQIFAESGFEERAMSRCGAKGLMQIMPKTASWLGTNPSALMRPGDNIALGIHYDHKLFMKWEEIKGRDRYAFMFASYNAGPTAVRKAHGKAGCGNVWTCVQPNLPGETRHYVKKIMKMYDSYKKKIPG</sequence>
<evidence type="ECO:0000313" key="3">
    <source>
        <dbReference type="EMBL" id="OGK03095.1"/>
    </source>
</evidence>
<accession>A0A1F7F8W8</accession>
<dbReference type="PANTHER" id="PTHR37423:SF2">
    <property type="entry name" value="MEMBRANE-BOUND LYTIC MUREIN TRANSGLYCOSYLASE C"/>
    <property type="match status" value="1"/>
</dbReference>
<dbReference type="EMBL" id="MFYX01000097">
    <property type="protein sequence ID" value="OGK03095.1"/>
    <property type="molecule type" value="Genomic_DNA"/>
</dbReference>
<dbReference type="Pfam" id="PF01464">
    <property type="entry name" value="SLT"/>
    <property type="match status" value="1"/>
</dbReference>
<evidence type="ECO:0000313" key="4">
    <source>
        <dbReference type="Proteomes" id="UP000179243"/>
    </source>
</evidence>
<dbReference type="PROSITE" id="PS51257">
    <property type="entry name" value="PROKAR_LIPOPROTEIN"/>
    <property type="match status" value="1"/>
</dbReference>
<proteinExistence type="predicted"/>
<dbReference type="Gene3D" id="1.10.530.10">
    <property type="match status" value="1"/>
</dbReference>
<keyword evidence="1" id="KW-0812">Transmembrane</keyword>
<dbReference type="InterPro" id="IPR023346">
    <property type="entry name" value="Lysozyme-like_dom_sf"/>
</dbReference>
<evidence type="ECO:0000259" key="2">
    <source>
        <dbReference type="Pfam" id="PF01464"/>
    </source>
</evidence>
<dbReference type="SUPFAM" id="SSF53955">
    <property type="entry name" value="Lysozyme-like"/>
    <property type="match status" value="1"/>
</dbReference>
<name>A0A1F7F8W8_UNCRA</name>
<feature type="domain" description="Transglycosylase SLT" evidence="2">
    <location>
        <begin position="80"/>
        <end position="187"/>
    </location>
</feature>
<comment type="caution">
    <text evidence="3">The sequence shown here is derived from an EMBL/GenBank/DDBJ whole genome shotgun (WGS) entry which is preliminary data.</text>
</comment>
<gene>
    <name evidence="3" type="ORF">A2519_06775</name>
</gene>
<dbReference type="InterPro" id="IPR008258">
    <property type="entry name" value="Transglycosylase_SLT_dom_1"/>
</dbReference>
<protein>
    <recommendedName>
        <fullName evidence="2">Transglycosylase SLT domain-containing protein</fullName>
    </recommendedName>
</protein>